<proteinExistence type="predicted"/>
<comment type="caution">
    <text evidence="1">The sequence shown here is derived from an EMBL/GenBank/DDBJ whole genome shotgun (WGS) entry which is preliminary data.</text>
</comment>
<dbReference type="Proteomes" id="UP000252519">
    <property type="component" value="Unassembled WGS sequence"/>
</dbReference>
<gene>
    <name evidence="1" type="ORF">ANCCAN_16947</name>
</gene>
<protein>
    <submittedName>
        <fullName evidence="1">Uncharacterized protein</fullName>
    </submittedName>
</protein>
<accession>A0A368G3H1</accession>
<dbReference type="EMBL" id="JOJR01000492">
    <property type="protein sequence ID" value="RCN37157.1"/>
    <property type="molecule type" value="Genomic_DNA"/>
</dbReference>
<name>A0A368G3H1_ANCCA</name>
<reference evidence="1 2" key="1">
    <citation type="submission" date="2014-10" db="EMBL/GenBank/DDBJ databases">
        <title>Draft genome of the hookworm Ancylostoma caninum.</title>
        <authorList>
            <person name="Mitreva M."/>
        </authorList>
    </citation>
    <scope>NUCLEOTIDE SEQUENCE [LARGE SCALE GENOMIC DNA]</scope>
    <source>
        <strain evidence="1 2">Baltimore</strain>
    </source>
</reference>
<dbReference type="AlphaFoldDB" id="A0A368G3H1"/>
<organism evidence="1 2">
    <name type="scientific">Ancylostoma caninum</name>
    <name type="common">Dog hookworm</name>
    <dbReference type="NCBI Taxonomy" id="29170"/>
    <lineage>
        <taxon>Eukaryota</taxon>
        <taxon>Metazoa</taxon>
        <taxon>Ecdysozoa</taxon>
        <taxon>Nematoda</taxon>
        <taxon>Chromadorea</taxon>
        <taxon>Rhabditida</taxon>
        <taxon>Rhabditina</taxon>
        <taxon>Rhabditomorpha</taxon>
        <taxon>Strongyloidea</taxon>
        <taxon>Ancylostomatidae</taxon>
        <taxon>Ancylostomatinae</taxon>
        <taxon>Ancylostoma</taxon>
    </lineage>
</organism>
<dbReference type="OrthoDB" id="5900168at2759"/>
<keyword evidence="2" id="KW-1185">Reference proteome</keyword>
<evidence type="ECO:0000313" key="2">
    <source>
        <dbReference type="Proteomes" id="UP000252519"/>
    </source>
</evidence>
<sequence length="135" mass="14646">MVPRAGPTTPEFGVVGVQNNGPSLLTVAPHELAYQWIHPLKGLDLPSGIHSNLGSTANIMSVIHNALFEGQLNDADMLDEVMGTHFDIAQLLNIFSEHALKAMPLRSKRDTEKLRNDIIDAESAKASIFSIDAMS</sequence>
<evidence type="ECO:0000313" key="1">
    <source>
        <dbReference type="EMBL" id="RCN37157.1"/>
    </source>
</evidence>